<comment type="caution">
    <text evidence="2">The sequence shown here is derived from an EMBL/GenBank/DDBJ whole genome shotgun (WGS) entry which is preliminary data.</text>
</comment>
<keyword evidence="1" id="KW-0472">Membrane</keyword>
<dbReference type="eggNOG" id="ENOG5030142">
    <property type="taxonomic scope" value="Bacteria"/>
</dbReference>
<name>A0A073IL72_9RHOB</name>
<keyword evidence="1" id="KW-0812">Transmembrane</keyword>
<dbReference type="STRING" id="1300350.Z948_284"/>
<reference evidence="2 3" key="1">
    <citation type="submission" date="2014-01" db="EMBL/GenBank/DDBJ databases">
        <title>Sulfitobacter donghicola JCM 14565 Genome Sequencing.</title>
        <authorList>
            <person name="Lai Q."/>
            <person name="Hong Z."/>
        </authorList>
    </citation>
    <scope>NUCLEOTIDE SEQUENCE [LARGE SCALE GENOMIC DNA]</scope>
    <source>
        <strain evidence="2 3">JCM 14565</strain>
    </source>
</reference>
<accession>A0A073IL72</accession>
<protein>
    <submittedName>
        <fullName evidence="2">Uncharacterized protein</fullName>
    </submittedName>
</protein>
<evidence type="ECO:0000313" key="2">
    <source>
        <dbReference type="EMBL" id="KEJ90340.1"/>
    </source>
</evidence>
<keyword evidence="1" id="KW-1133">Transmembrane helix</keyword>
<evidence type="ECO:0000313" key="3">
    <source>
        <dbReference type="Proteomes" id="UP000027734"/>
    </source>
</evidence>
<dbReference type="Proteomes" id="UP000027734">
    <property type="component" value="Unassembled WGS sequence"/>
</dbReference>
<sequence length="59" mass="6056">MAYILTAIMTGGVAALLSLFTGGSFGEILWNYVLFGHLGMAALATAAVMSAAMNNSKQS</sequence>
<dbReference type="RefSeq" id="WP_025057790.1">
    <property type="nucleotide sequence ID" value="NZ_JAMC01000002.1"/>
</dbReference>
<gene>
    <name evidence="2" type="ORF">DSW25_08620</name>
</gene>
<evidence type="ECO:0000256" key="1">
    <source>
        <dbReference type="SAM" id="Phobius"/>
    </source>
</evidence>
<organism evidence="2 3">
    <name type="scientific">Sulfitobacter donghicola DSW-25 = KCTC 12864 = JCM 14565</name>
    <dbReference type="NCBI Taxonomy" id="1300350"/>
    <lineage>
        <taxon>Bacteria</taxon>
        <taxon>Pseudomonadati</taxon>
        <taxon>Pseudomonadota</taxon>
        <taxon>Alphaproteobacteria</taxon>
        <taxon>Rhodobacterales</taxon>
        <taxon>Roseobacteraceae</taxon>
        <taxon>Sulfitobacter</taxon>
    </lineage>
</organism>
<dbReference type="OrthoDB" id="9960988at2"/>
<keyword evidence="3" id="KW-1185">Reference proteome</keyword>
<proteinExistence type="predicted"/>
<dbReference type="AlphaFoldDB" id="A0A073IL72"/>
<feature type="transmembrane region" description="Helical" evidence="1">
    <location>
        <begin position="32"/>
        <end position="53"/>
    </location>
</feature>
<dbReference type="EMBL" id="JAMC01000002">
    <property type="protein sequence ID" value="KEJ90340.1"/>
    <property type="molecule type" value="Genomic_DNA"/>
</dbReference>